<dbReference type="InterPro" id="IPR000994">
    <property type="entry name" value="Pept_M24"/>
</dbReference>
<feature type="domain" description="Peptidase M24" evidence="2">
    <location>
        <begin position="59"/>
        <end position="212"/>
    </location>
</feature>
<evidence type="ECO:0000256" key="1">
    <source>
        <dbReference type="RuleBase" id="RU367052"/>
    </source>
</evidence>
<dbReference type="AlphaFoldDB" id="A0AAV7JU17"/>
<keyword evidence="1" id="KW-0235">DNA replication</keyword>
<dbReference type="GO" id="GO:0031491">
    <property type="term" value="F:nucleosome binding"/>
    <property type="evidence" value="ECO:0007669"/>
    <property type="project" value="TreeGrafter"/>
</dbReference>
<dbReference type="GO" id="GO:0006368">
    <property type="term" value="P:transcription elongation by RNA polymerase II"/>
    <property type="evidence" value="ECO:0007669"/>
    <property type="project" value="TreeGrafter"/>
</dbReference>
<comment type="subcellular location">
    <subcellularLocation>
        <location evidence="1">Nucleus</location>
    </subcellularLocation>
    <subcellularLocation>
        <location evidence="1">Chromosome</location>
    </subcellularLocation>
</comment>
<dbReference type="Pfam" id="PF00557">
    <property type="entry name" value="Peptidase_M24"/>
    <property type="match status" value="1"/>
</dbReference>
<keyword evidence="4" id="KW-1185">Reference proteome</keyword>
<comment type="subunit">
    <text evidence="1">Component of the FACT complex.</text>
</comment>
<dbReference type="InterPro" id="IPR036005">
    <property type="entry name" value="Creatinase/aminopeptidase-like"/>
</dbReference>
<dbReference type="Gene3D" id="3.40.350.10">
    <property type="entry name" value="Creatinase/prolidase N-terminal domain"/>
    <property type="match status" value="1"/>
</dbReference>
<proteinExistence type="inferred from homology"/>
<protein>
    <recommendedName>
        <fullName evidence="1">FACT complex subunit</fullName>
    </recommendedName>
</protein>
<evidence type="ECO:0000313" key="4">
    <source>
        <dbReference type="Proteomes" id="UP001165289"/>
    </source>
</evidence>
<keyword evidence="1" id="KW-0227">DNA damage</keyword>
<comment type="similarity">
    <text evidence="1">Belongs to the peptidase M24 family. SPT16 subfamily.</text>
</comment>
<dbReference type="GO" id="GO:0006281">
    <property type="term" value="P:DNA repair"/>
    <property type="evidence" value="ECO:0007669"/>
    <property type="project" value="UniProtKB-UniRule"/>
</dbReference>
<dbReference type="GO" id="GO:0006260">
    <property type="term" value="P:DNA replication"/>
    <property type="evidence" value="ECO:0007669"/>
    <property type="project" value="UniProtKB-KW"/>
</dbReference>
<keyword evidence="1" id="KW-0805">Transcription regulation</keyword>
<dbReference type="SUPFAM" id="SSF55920">
    <property type="entry name" value="Creatinase/aminopeptidase"/>
    <property type="match status" value="1"/>
</dbReference>
<dbReference type="PANTHER" id="PTHR13980">
    <property type="entry name" value="CDC68 RELATED"/>
    <property type="match status" value="1"/>
</dbReference>
<evidence type="ECO:0000259" key="2">
    <source>
        <dbReference type="Pfam" id="PF00557"/>
    </source>
</evidence>
<comment type="caution">
    <text evidence="3">The sequence shown here is derived from an EMBL/GenBank/DDBJ whole genome shotgun (WGS) entry which is preliminary data.</text>
</comment>
<organism evidence="3 4">
    <name type="scientific">Oopsacas minuta</name>
    <dbReference type="NCBI Taxonomy" id="111878"/>
    <lineage>
        <taxon>Eukaryota</taxon>
        <taxon>Metazoa</taxon>
        <taxon>Porifera</taxon>
        <taxon>Hexactinellida</taxon>
        <taxon>Hexasterophora</taxon>
        <taxon>Lyssacinosida</taxon>
        <taxon>Leucopsacidae</taxon>
        <taxon>Oopsacas</taxon>
    </lineage>
</organism>
<dbReference type="Proteomes" id="UP001165289">
    <property type="component" value="Unassembled WGS sequence"/>
</dbReference>
<comment type="function">
    <text evidence="1">Component of the FACT complex, a general chromatin factor that acts to reorganize nucleosomes. The FACT complex is involved in multiple processes that require DNA as a template such as mRNA elongation, DNA replication and DNA repair. During transcription elongation the FACT complex acts as a histone chaperone that both destabilizes and restores nucleosomal structure. It facilitates the passage of RNA polymerase II and transcription by promoting the dissociation of one histone H2A-H2B dimer from the nucleosome, then subsequently promotes the reestablishment of the nucleosome following the passage of RNA polymerase II.</text>
</comment>
<keyword evidence="1" id="KW-0158">Chromosome</keyword>
<keyword evidence="1" id="KW-0804">Transcription</keyword>
<dbReference type="GO" id="GO:0035101">
    <property type="term" value="C:FACT complex"/>
    <property type="evidence" value="ECO:0007669"/>
    <property type="project" value="UniProtKB-UniRule"/>
</dbReference>
<keyword evidence="1" id="KW-0539">Nucleus</keyword>
<keyword evidence="1" id="KW-0234">DNA repair</keyword>
<reference evidence="3 4" key="1">
    <citation type="journal article" date="2023" name="BMC Biol.">
        <title>The compact genome of the sponge Oopsacas minuta (Hexactinellida) is lacking key metazoan core genes.</title>
        <authorList>
            <person name="Santini S."/>
            <person name="Schenkelaars Q."/>
            <person name="Jourda C."/>
            <person name="Duchesne M."/>
            <person name="Belahbib H."/>
            <person name="Rocher C."/>
            <person name="Selva M."/>
            <person name="Riesgo A."/>
            <person name="Vervoort M."/>
            <person name="Leys S.P."/>
            <person name="Kodjabachian L."/>
            <person name="Le Bivic A."/>
            <person name="Borchiellini C."/>
            <person name="Claverie J.M."/>
            <person name="Renard E."/>
        </authorList>
    </citation>
    <scope>NUCLEOTIDE SEQUENCE [LARGE SCALE GENOMIC DNA]</scope>
    <source>
        <strain evidence="3">SPO-2</strain>
    </source>
</reference>
<sequence length="231" mass="26560">MDHKLTIGKYVGVFQKDSYSGDLIHNWKSNYENKFSRFDVTSAFAQLFSVKDEKELVLIQKACHTTCLLFSKFVKKEIVSIVDQDKKVKHKRLTAQIESALFEGEKYLPPGVSSDLVEHCFPPILQSGGKYQLKFSTASDEEKLHFGTIIICMGVRYKTYCSSLVRTMMVMPDNTQKEIYTFLLDVYQLILTKLIPGTPSSDVYNSAVSYIEVCLFFILYSHRANTKYLYM</sequence>
<evidence type="ECO:0000313" key="3">
    <source>
        <dbReference type="EMBL" id="KAI6652483.1"/>
    </source>
</evidence>
<accession>A0AAV7JU17</accession>
<name>A0AAV7JU17_9METZ</name>
<gene>
    <name evidence="3" type="ORF">LOD99_7497</name>
</gene>
<dbReference type="PANTHER" id="PTHR13980:SF15">
    <property type="entry name" value="FACT COMPLEX SUBUNIT SPT16"/>
    <property type="match status" value="1"/>
</dbReference>
<dbReference type="InterPro" id="IPR029149">
    <property type="entry name" value="Creatin/AminoP/Spt16_N"/>
</dbReference>
<dbReference type="InterPro" id="IPR040258">
    <property type="entry name" value="Spt16"/>
</dbReference>
<dbReference type="EMBL" id="JAKMXF010000299">
    <property type="protein sequence ID" value="KAI6652483.1"/>
    <property type="molecule type" value="Genomic_DNA"/>
</dbReference>
<dbReference type="Gene3D" id="3.90.230.10">
    <property type="entry name" value="Creatinase/methionine aminopeptidase superfamily"/>
    <property type="match status" value="1"/>
</dbReference>